<sequence>MVDGKCLDTRPVGLIGSACSILEDVVFLCLPIPLIWKLKLQTSRKIGITLILTIGVVACAASIVRLRYLYQYNQTFDQVWENYLIVVLSQVELSLSIICVCFPAIRLLFSRSRRNSDDSDDSKATSAPSQTGTSIRPQSSTFLSKILSIVSNYTPRGSFSMPWISSRAPQLSSIYITSHIELSDKDPSRSNSNIKEYATHIASSNPLVETKISPTDTEFGSQPAIMHVDKFGNMVSPLRRSKETIHENVKECV</sequence>
<gene>
    <name evidence="9" type="ORF">EPUL_006066</name>
</gene>
<feature type="transmembrane region" description="Helical" evidence="7">
    <location>
        <begin position="48"/>
        <end position="70"/>
    </location>
</feature>
<keyword evidence="10" id="KW-1185">Reference proteome</keyword>
<evidence type="ECO:0000256" key="5">
    <source>
        <dbReference type="ARBA" id="ARBA00038359"/>
    </source>
</evidence>
<dbReference type="EMBL" id="PEDP01001837">
    <property type="protein sequence ID" value="POS83162.1"/>
    <property type="molecule type" value="Genomic_DNA"/>
</dbReference>
<evidence type="ECO:0000313" key="10">
    <source>
        <dbReference type="Proteomes" id="UP000237438"/>
    </source>
</evidence>
<keyword evidence="3 7" id="KW-1133">Transmembrane helix</keyword>
<evidence type="ECO:0000256" key="6">
    <source>
        <dbReference type="SAM" id="MobiDB-lite"/>
    </source>
</evidence>
<accession>A0A2S4PM80</accession>
<evidence type="ECO:0000259" key="8">
    <source>
        <dbReference type="Pfam" id="PF20684"/>
    </source>
</evidence>
<evidence type="ECO:0000256" key="1">
    <source>
        <dbReference type="ARBA" id="ARBA00004141"/>
    </source>
</evidence>
<dbReference type="Proteomes" id="UP000237438">
    <property type="component" value="Unassembled WGS sequence"/>
</dbReference>
<comment type="similarity">
    <text evidence="5">Belongs to the SAT4 family.</text>
</comment>
<protein>
    <recommendedName>
        <fullName evidence="8">Rhodopsin domain-containing protein</fullName>
    </recommendedName>
</protein>
<feature type="region of interest" description="Disordered" evidence="6">
    <location>
        <begin position="114"/>
        <end position="136"/>
    </location>
</feature>
<dbReference type="GO" id="GO:0016020">
    <property type="term" value="C:membrane"/>
    <property type="evidence" value="ECO:0007669"/>
    <property type="project" value="UniProtKB-SubCell"/>
</dbReference>
<dbReference type="PANTHER" id="PTHR33048">
    <property type="entry name" value="PTH11-LIKE INTEGRAL MEMBRANE PROTEIN (AFU_ORTHOLOGUE AFUA_5G11245)"/>
    <property type="match status" value="1"/>
</dbReference>
<comment type="caution">
    <text evidence="9">The sequence shown here is derived from an EMBL/GenBank/DDBJ whole genome shotgun (WGS) entry which is preliminary data.</text>
</comment>
<feature type="transmembrane region" description="Helical" evidence="7">
    <location>
        <begin position="82"/>
        <end position="105"/>
    </location>
</feature>
<evidence type="ECO:0000256" key="7">
    <source>
        <dbReference type="SAM" id="Phobius"/>
    </source>
</evidence>
<dbReference type="InterPro" id="IPR049326">
    <property type="entry name" value="Rhodopsin_dom_fungi"/>
</dbReference>
<dbReference type="InterPro" id="IPR052337">
    <property type="entry name" value="SAT4-like"/>
</dbReference>
<dbReference type="AlphaFoldDB" id="A0A2S4PM80"/>
<keyword evidence="2 7" id="KW-0812">Transmembrane</keyword>
<comment type="subcellular location">
    <subcellularLocation>
        <location evidence="1">Membrane</location>
        <topology evidence="1">Multi-pass membrane protein</topology>
    </subcellularLocation>
</comment>
<reference evidence="9 10" key="1">
    <citation type="submission" date="2017-10" db="EMBL/GenBank/DDBJ databases">
        <title>Development of genomic resources for the powdery mildew, Erysiphe pulchra.</title>
        <authorList>
            <person name="Wadl P.A."/>
            <person name="Mack B.M."/>
            <person name="Moore G."/>
            <person name="Beltz S.B."/>
        </authorList>
    </citation>
    <scope>NUCLEOTIDE SEQUENCE [LARGE SCALE GENOMIC DNA]</scope>
    <source>
        <strain evidence="9">Cflorida</strain>
    </source>
</reference>
<feature type="compositionally biased region" description="Polar residues" evidence="6">
    <location>
        <begin position="124"/>
        <end position="136"/>
    </location>
</feature>
<dbReference type="PANTHER" id="PTHR33048:SF47">
    <property type="entry name" value="INTEGRAL MEMBRANE PROTEIN-RELATED"/>
    <property type="match status" value="1"/>
</dbReference>
<evidence type="ECO:0000256" key="2">
    <source>
        <dbReference type="ARBA" id="ARBA00022692"/>
    </source>
</evidence>
<keyword evidence="4 7" id="KW-0472">Membrane</keyword>
<evidence type="ECO:0000256" key="3">
    <source>
        <dbReference type="ARBA" id="ARBA00022989"/>
    </source>
</evidence>
<dbReference type="Pfam" id="PF20684">
    <property type="entry name" value="Fung_rhodopsin"/>
    <property type="match status" value="1"/>
</dbReference>
<evidence type="ECO:0000313" key="9">
    <source>
        <dbReference type="EMBL" id="POS83162.1"/>
    </source>
</evidence>
<dbReference type="OrthoDB" id="5342292at2759"/>
<organism evidence="9 10">
    <name type="scientific">Erysiphe pulchra</name>
    <dbReference type="NCBI Taxonomy" id="225359"/>
    <lineage>
        <taxon>Eukaryota</taxon>
        <taxon>Fungi</taxon>
        <taxon>Dikarya</taxon>
        <taxon>Ascomycota</taxon>
        <taxon>Pezizomycotina</taxon>
        <taxon>Leotiomycetes</taxon>
        <taxon>Erysiphales</taxon>
        <taxon>Erysiphaceae</taxon>
        <taxon>Erysiphe</taxon>
    </lineage>
</organism>
<proteinExistence type="inferred from homology"/>
<feature type="compositionally biased region" description="Basic and acidic residues" evidence="6">
    <location>
        <begin position="114"/>
        <end position="123"/>
    </location>
</feature>
<feature type="domain" description="Rhodopsin" evidence="8">
    <location>
        <begin position="3"/>
        <end position="111"/>
    </location>
</feature>
<evidence type="ECO:0000256" key="4">
    <source>
        <dbReference type="ARBA" id="ARBA00023136"/>
    </source>
</evidence>
<name>A0A2S4PM80_9PEZI</name>
<dbReference type="STRING" id="225359.A0A2S4PM80"/>